<proteinExistence type="predicted"/>
<sequence>MPTFIFLILIPSQFVTLSVAGQAEVEGGWGGQRSSLVIGGGGLEICSKKCL</sequence>
<dbReference type="AlphaFoldDB" id="A6J9N5"/>
<evidence type="ECO:0000256" key="1">
    <source>
        <dbReference type="SAM" id="SignalP"/>
    </source>
</evidence>
<protein>
    <submittedName>
        <fullName evidence="2">RCG53785</fullName>
    </submittedName>
</protein>
<evidence type="ECO:0000313" key="3">
    <source>
        <dbReference type="Proteomes" id="UP000234681"/>
    </source>
</evidence>
<reference evidence="2 3" key="1">
    <citation type="submission" date="2005-09" db="EMBL/GenBank/DDBJ databases">
        <authorList>
            <person name="Mural R.J."/>
            <person name="Li P.W."/>
            <person name="Adams M.D."/>
            <person name="Amanatides P.G."/>
            <person name="Baden-Tillson H."/>
            <person name="Barnstead M."/>
            <person name="Chin S.H."/>
            <person name="Dew I."/>
            <person name="Evans C.A."/>
            <person name="Ferriera S."/>
            <person name="Flanigan M."/>
            <person name="Fosler C."/>
            <person name="Glodek A."/>
            <person name="Gu Z."/>
            <person name="Holt R.A."/>
            <person name="Jennings D."/>
            <person name="Kraft C.L."/>
            <person name="Lu F."/>
            <person name="Nguyen T."/>
            <person name="Nusskern D.R."/>
            <person name="Pfannkoch C.M."/>
            <person name="Sitter C."/>
            <person name="Sutton G.G."/>
            <person name="Venter J.C."/>
            <person name="Wang Z."/>
            <person name="Woodage T."/>
            <person name="Zheng X.H."/>
            <person name="Zhong F."/>
        </authorList>
    </citation>
    <scope>NUCLEOTIDE SEQUENCE [LARGE SCALE GENOMIC DNA]</scope>
    <source>
        <strain>BN</strain>
        <strain evidence="3">Sprague-Dawley</strain>
    </source>
</reference>
<evidence type="ECO:0000313" key="2">
    <source>
        <dbReference type="EMBL" id="EDM07849.1"/>
    </source>
</evidence>
<feature type="chain" id="PRO_5039950063" evidence="1">
    <location>
        <begin position="21"/>
        <end position="51"/>
    </location>
</feature>
<gene>
    <name evidence="2" type="ORF">rCG_53785</name>
</gene>
<dbReference type="EMBL" id="CH473979">
    <property type="protein sequence ID" value="EDM07849.1"/>
    <property type="molecule type" value="Genomic_DNA"/>
</dbReference>
<dbReference type="Proteomes" id="UP000234681">
    <property type="component" value="Chromosome 1"/>
</dbReference>
<keyword evidence="1" id="KW-0732">Signal</keyword>
<feature type="signal peptide" evidence="1">
    <location>
        <begin position="1"/>
        <end position="20"/>
    </location>
</feature>
<accession>A6J9N5</accession>
<name>A6J9N5_RAT</name>
<organism evidence="2 3">
    <name type="scientific">Rattus norvegicus</name>
    <name type="common">Rat</name>
    <dbReference type="NCBI Taxonomy" id="10116"/>
    <lineage>
        <taxon>Eukaryota</taxon>
        <taxon>Metazoa</taxon>
        <taxon>Chordata</taxon>
        <taxon>Craniata</taxon>
        <taxon>Vertebrata</taxon>
        <taxon>Euteleostomi</taxon>
        <taxon>Mammalia</taxon>
        <taxon>Eutheria</taxon>
        <taxon>Euarchontoglires</taxon>
        <taxon>Glires</taxon>
        <taxon>Rodentia</taxon>
        <taxon>Myomorpha</taxon>
        <taxon>Muroidea</taxon>
        <taxon>Muridae</taxon>
        <taxon>Murinae</taxon>
        <taxon>Rattus</taxon>
    </lineage>
</organism>